<protein>
    <submittedName>
        <fullName evidence="3">D-aminoacylase</fullName>
    </submittedName>
</protein>
<dbReference type="InterPro" id="IPR023100">
    <property type="entry name" value="D-aminoacylase_insert_dom_sf"/>
</dbReference>
<dbReference type="SUPFAM" id="SSF51556">
    <property type="entry name" value="Metallo-dependent hydrolases"/>
    <property type="match status" value="1"/>
</dbReference>
<dbReference type="CDD" id="cd01297">
    <property type="entry name" value="D-aminoacylase"/>
    <property type="match status" value="1"/>
</dbReference>
<dbReference type="PANTHER" id="PTHR11647">
    <property type="entry name" value="HYDRANTOINASE/DIHYDROPYRIMIDINASE FAMILY MEMBER"/>
    <property type="match status" value="1"/>
</dbReference>
<proteinExistence type="predicted"/>
<keyword evidence="4" id="KW-1185">Reference proteome</keyword>
<dbReference type="Gene3D" id="3.20.20.140">
    <property type="entry name" value="Metal-dependent hydrolases"/>
    <property type="match status" value="1"/>
</dbReference>
<dbReference type="GO" id="GO:0005829">
    <property type="term" value="C:cytosol"/>
    <property type="evidence" value="ECO:0007669"/>
    <property type="project" value="TreeGrafter"/>
</dbReference>
<dbReference type="PROSITE" id="PS51257">
    <property type="entry name" value="PROKAR_LIPOPROTEIN"/>
    <property type="match status" value="1"/>
</dbReference>
<dbReference type="EMBL" id="VYQF01000006">
    <property type="protein sequence ID" value="KAA9037206.1"/>
    <property type="molecule type" value="Genomic_DNA"/>
</dbReference>
<gene>
    <name evidence="3" type="ORF">FW778_17415</name>
</gene>
<sequence>MRFLFCMFFLALSITACNHSQQYDTIIRNGIIYEGSGGNPYKGDIGINADTIAFIGSLTNAHGKNEIDANGKAVAPGFINMMGHSEESLFQDGRAQSDLRQGVTTEIFDEMSYGPLNAKMKEQLQKNETDIKYPVTWNTLGQYMNTLEHKGISCNIASFVGLGTVRQYVIGEDNKAPTAKQLDSMKILIDTAMREGALGVTCALIYAPDNFAKTSELVELSKEAAKYGGTYISHIRSEGNQLTEAINEIITIAKQSHIPVEICHLKAAGKNNWNKMDSVIEMVESARKQGLDITADMYTYTAAATGLTSCFPPTLQDGGFGKLRKRLQDPVVRKQMAKEMNEDVQNWENLYYGAGGADNILLLSFKQDSLKKYTGKTLAEVAKMLGKTPEETAMDLIIHDSTRVGVAYFLMNEENVKKQVVLPWVSFGSDEPSYTPEGIFLKSNAHPRAYGCFARVIGKYTRDEKLMNLQQAIYKLAKLPATHLKLYKRGGLKTGYYADVVIFDANTVQDHATYDKPHQYATGVSDVFVNGIQVLKNNNHTGAMPGRFLKGPGYTSLK</sequence>
<dbReference type="PANTHER" id="PTHR11647:SF1">
    <property type="entry name" value="COLLAPSIN RESPONSE MEDIATOR PROTEIN"/>
    <property type="match status" value="1"/>
</dbReference>
<evidence type="ECO:0000313" key="3">
    <source>
        <dbReference type="EMBL" id="KAA9037206.1"/>
    </source>
</evidence>
<organism evidence="3 4">
    <name type="scientific">Ginsengibacter hankyongi</name>
    <dbReference type="NCBI Taxonomy" id="2607284"/>
    <lineage>
        <taxon>Bacteria</taxon>
        <taxon>Pseudomonadati</taxon>
        <taxon>Bacteroidota</taxon>
        <taxon>Chitinophagia</taxon>
        <taxon>Chitinophagales</taxon>
        <taxon>Chitinophagaceae</taxon>
        <taxon>Ginsengibacter</taxon>
    </lineage>
</organism>
<feature type="domain" description="Amidohydrolase 3" evidence="2">
    <location>
        <begin position="66"/>
        <end position="534"/>
    </location>
</feature>
<dbReference type="InterPro" id="IPR032466">
    <property type="entry name" value="Metal_Hydrolase"/>
</dbReference>
<dbReference type="Gene3D" id="3.30.1490.130">
    <property type="entry name" value="D-aminoacylase. Domain 3"/>
    <property type="match status" value="1"/>
</dbReference>
<keyword evidence="1" id="KW-0732">Signal</keyword>
<feature type="chain" id="PRO_5023904299" evidence="1">
    <location>
        <begin position="19"/>
        <end position="558"/>
    </location>
</feature>
<comment type="caution">
    <text evidence="3">The sequence shown here is derived from an EMBL/GenBank/DDBJ whole genome shotgun (WGS) entry which is preliminary data.</text>
</comment>
<evidence type="ECO:0000313" key="4">
    <source>
        <dbReference type="Proteomes" id="UP000326903"/>
    </source>
</evidence>
<dbReference type="GO" id="GO:0016812">
    <property type="term" value="F:hydrolase activity, acting on carbon-nitrogen (but not peptide) bonds, in cyclic amides"/>
    <property type="evidence" value="ECO:0007669"/>
    <property type="project" value="TreeGrafter"/>
</dbReference>
<dbReference type="Proteomes" id="UP000326903">
    <property type="component" value="Unassembled WGS sequence"/>
</dbReference>
<dbReference type="Gene3D" id="2.30.40.10">
    <property type="entry name" value="Urease, subunit C, domain 1"/>
    <property type="match status" value="1"/>
</dbReference>
<dbReference type="SUPFAM" id="SSF51338">
    <property type="entry name" value="Composite domain of metallo-dependent hydrolases"/>
    <property type="match status" value="1"/>
</dbReference>
<dbReference type="GO" id="GO:0016811">
    <property type="term" value="F:hydrolase activity, acting on carbon-nitrogen (but not peptide) bonds, in linear amides"/>
    <property type="evidence" value="ECO:0007669"/>
    <property type="project" value="InterPro"/>
</dbReference>
<dbReference type="InterPro" id="IPR013108">
    <property type="entry name" value="Amidohydro_3"/>
</dbReference>
<accession>A0A5J5IDI8</accession>
<evidence type="ECO:0000259" key="2">
    <source>
        <dbReference type="Pfam" id="PF07969"/>
    </source>
</evidence>
<dbReference type="RefSeq" id="WP_150416134.1">
    <property type="nucleotide sequence ID" value="NZ_VYQF01000006.1"/>
</dbReference>
<dbReference type="Pfam" id="PF07969">
    <property type="entry name" value="Amidohydro_3"/>
    <property type="match status" value="1"/>
</dbReference>
<dbReference type="InterPro" id="IPR011059">
    <property type="entry name" value="Metal-dep_hydrolase_composite"/>
</dbReference>
<name>A0A5J5IDI8_9BACT</name>
<dbReference type="AlphaFoldDB" id="A0A5J5IDI8"/>
<feature type="signal peptide" evidence="1">
    <location>
        <begin position="1"/>
        <end position="18"/>
    </location>
</feature>
<evidence type="ECO:0000256" key="1">
    <source>
        <dbReference type="SAM" id="SignalP"/>
    </source>
</evidence>
<reference evidence="3 4" key="1">
    <citation type="submission" date="2019-09" db="EMBL/GenBank/DDBJ databases">
        <title>Draft genome sequence of Ginsengibacter sp. BR5-29.</title>
        <authorList>
            <person name="Im W.-T."/>
        </authorList>
    </citation>
    <scope>NUCLEOTIDE SEQUENCE [LARGE SCALE GENOMIC DNA]</scope>
    <source>
        <strain evidence="3 4">BR5-29</strain>
    </source>
</reference>
<dbReference type="InterPro" id="IPR050378">
    <property type="entry name" value="Metallo-dep_Hydrolases_sf"/>
</dbReference>